<dbReference type="AlphaFoldDB" id="A0AAU9X6E4"/>
<gene>
    <name evidence="2" type="ORF">PMEA_00017925</name>
</gene>
<reference evidence="2 3" key="1">
    <citation type="submission" date="2022-05" db="EMBL/GenBank/DDBJ databases">
        <authorList>
            <consortium name="Genoscope - CEA"/>
            <person name="William W."/>
        </authorList>
    </citation>
    <scope>NUCLEOTIDE SEQUENCE [LARGE SCALE GENOMIC DNA]</scope>
</reference>
<comment type="caution">
    <text evidence="2">The sequence shown here is derived from an EMBL/GenBank/DDBJ whole genome shotgun (WGS) entry which is preliminary data.</text>
</comment>
<keyword evidence="3" id="KW-1185">Reference proteome</keyword>
<name>A0AAU9X6E4_9CNID</name>
<proteinExistence type="predicted"/>
<dbReference type="EMBL" id="CALNXJ010000031">
    <property type="protein sequence ID" value="CAH3137923.1"/>
    <property type="molecule type" value="Genomic_DNA"/>
</dbReference>
<protein>
    <submittedName>
        <fullName evidence="2">Uncharacterized protein</fullName>
    </submittedName>
</protein>
<feature type="compositionally biased region" description="Basic and acidic residues" evidence="1">
    <location>
        <begin position="202"/>
        <end position="211"/>
    </location>
</feature>
<sequence length="211" mass="24190">MSVIFNCGFARVAVKESFRKVGSASVETNPSEKWKNYLAAFEGDSQEVFAIERSTYVKKSKAIYSSFRKMNSKARAQYQDTFSMANWKALNTAQKKQHTLSNCGGCQVHYYAIHNFFPSGETFKTRKLLKEALIESGVTQSKVKPTQKAIKTAVKHIYSKVNGHFEKIFKISFAEAQTKVKELQLQKKKDAIEKKRQRRGRARQEKNKIQC</sequence>
<accession>A0AAU9X6E4</accession>
<evidence type="ECO:0000313" key="3">
    <source>
        <dbReference type="Proteomes" id="UP001159428"/>
    </source>
</evidence>
<evidence type="ECO:0000313" key="2">
    <source>
        <dbReference type="EMBL" id="CAH3137923.1"/>
    </source>
</evidence>
<organism evidence="2 3">
    <name type="scientific">Pocillopora meandrina</name>
    <dbReference type="NCBI Taxonomy" id="46732"/>
    <lineage>
        <taxon>Eukaryota</taxon>
        <taxon>Metazoa</taxon>
        <taxon>Cnidaria</taxon>
        <taxon>Anthozoa</taxon>
        <taxon>Hexacorallia</taxon>
        <taxon>Scleractinia</taxon>
        <taxon>Astrocoeniina</taxon>
        <taxon>Pocilloporidae</taxon>
        <taxon>Pocillopora</taxon>
    </lineage>
</organism>
<evidence type="ECO:0000256" key="1">
    <source>
        <dbReference type="SAM" id="MobiDB-lite"/>
    </source>
</evidence>
<feature type="region of interest" description="Disordered" evidence="1">
    <location>
        <begin position="190"/>
        <end position="211"/>
    </location>
</feature>
<dbReference type="Proteomes" id="UP001159428">
    <property type="component" value="Unassembled WGS sequence"/>
</dbReference>